<dbReference type="GO" id="GO:0006813">
    <property type="term" value="P:potassium ion transport"/>
    <property type="evidence" value="ECO:0007669"/>
    <property type="project" value="InterPro"/>
</dbReference>
<sequence>MARDRSTGAPVLVIGLGRFGAAAADKLEQLGREVLVIDTDAMLVQKWATRVTHVVQADATDLDALRQIGGQDFDVAIMAVGSSVEGSVLITANLVDLGVSQIWAKAMSKSHGTILERIGANHVIYPEAESGDRIAHLVSGQVLDFIEFDDELSLAKLRPPEVARGGALQGLGLRRRYGITVVGVKSHGAPFVYAGAATEVGADDFIVVSGTASDIDAFARLPR</sequence>
<evidence type="ECO:0000259" key="2">
    <source>
        <dbReference type="PROSITE" id="PS51202"/>
    </source>
</evidence>
<feature type="domain" description="RCK C-terminal" evidence="2">
    <location>
        <begin position="140"/>
        <end position="223"/>
    </location>
</feature>
<dbReference type="SUPFAM" id="SSF51735">
    <property type="entry name" value="NAD(P)-binding Rossmann-fold domains"/>
    <property type="match status" value="1"/>
</dbReference>
<dbReference type="InterPro" id="IPR036291">
    <property type="entry name" value="NAD(P)-bd_dom_sf"/>
</dbReference>
<dbReference type="InterPro" id="IPR006037">
    <property type="entry name" value="RCK_C"/>
</dbReference>
<dbReference type="GO" id="GO:0008324">
    <property type="term" value="F:monoatomic cation transmembrane transporter activity"/>
    <property type="evidence" value="ECO:0007669"/>
    <property type="project" value="InterPro"/>
</dbReference>
<dbReference type="RefSeq" id="WP_116413455.1">
    <property type="nucleotide sequence ID" value="NZ_NBWZ01000001.1"/>
</dbReference>
<comment type="caution">
    <text evidence="3">The sequence shown here is derived from an EMBL/GenBank/DDBJ whole genome shotgun (WGS) entry which is preliminary data.</text>
</comment>
<dbReference type="InterPro" id="IPR036721">
    <property type="entry name" value="RCK_C_sf"/>
</dbReference>
<dbReference type="SUPFAM" id="SSF116726">
    <property type="entry name" value="TrkA C-terminal domain-like"/>
    <property type="match status" value="1"/>
</dbReference>
<feature type="domain" description="RCK N-terminal" evidence="1">
    <location>
        <begin position="8"/>
        <end position="124"/>
    </location>
</feature>
<dbReference type="AlphaFoldDB" id="A0A3E0VF08"/>
<dbReference type="EMBL" id="NBWZ01000001">
    <property type="protein sequence ID" value="RFA08038.1"/>
    <property type="molecule type" value="Genomic_DNA"/>
</dbReference>
<dbReference type="Gene3D" id="3.40.50.720">
    <property type="entry name" value="NAD(P)-binding Rossmann-like Domain"/>
    <property type="match status" value="1"/>
</dbReference>
<evidence type="ECO:0000313" key="4">
    <source>
        <dbReference type="Proteomes" id="UP000256486"/>
    </source>
</evidence>
<name>A0A3E0VF08_9MICO</name>
<evidence type="ECO:0000259" key="1">
    <source>
        <dbReference type="PROSITE" id="PS51201"/>
    </source>
</evidence>
<accession>A0A3E0VF08</accession>
<dbReference type="OrthoDB" id="9776294at2"/>
<organism evidence="3 4">
    <name type="scientific">Subtercola boreus</name>
    <dbReference type="NCBI Taxonomy" id="120213"/>
    <lineage>
        <taxon>Bacteria</taxon>
        <taxon>Bacillati</taxon>
        <taxon>Actinomycetota</taxon>
        <taxon>Actinomycetes</taxon>
        <taxon>Micrococcales</taxon>
        <taxon>Microbacteriaceae</taxon>
        <taxon>Subtercola</taxon>
    </lineage>
</organism>
<dbReference type="Proteomes" id="UP000256486">
    <property type="component" value="Unassembled WGS sequence"/>
</dbReference>
<proteinExistence type="predicted"/>
<evidence type="ECO:0000313" key="3">
    <source>
        <dbReference type="EMBL" id="RFA08038.1"/>
    </source>
</evidence>
<keyword evidence="4" id="KW-1185">Reference proteome</keyword>
<dbReference type="PANTHER" id="PTHR43833">
    <property type="entry name" value="POTASSIUM CHANNEL PROTEIN 2-RELATED-RELATED"/>
    <property type="match status" value="1"/>
</dbReference>
<dbReference type="PROSITE" id="PS51202">
    <property type="entry name" value="RCK_C"/>
    <property type="match status" value="1"/>
</dbReference>
<dbReference type="Gene3D" id="3.30.70.1450">
    <property type="entry name" value="Regulator of K+ conductance, C-terminal domain"/>
    <property type="match status" value="1"/>
</dbReference>
<dbReference type="InterPro" id="IPR003148">
    <property type="entry name" value="RCK_N"/>
</dbReference>
<dbReference type="PROSITE" id="PS51201">
    <property type="entry name" value="RCK_N"/>
    <property type="match status" value="1"/>
</dbReference>
<dbReference type="PANTHER" id="PTHR43833:SF7">
    <property type="entry name" value="KTR SYSTEM POTASSIUM UPTAKE PROTEIN C"/>
    <property type="match status" value="1"/>
</dbReference>
<reference evidence="3 4" key="1">
    <citation type="submission" date="2017-04" db="EMBL/GenBank/DDBJ databases">
        <title>Comparative genome analysis of Subtercola boreus.</title>
        <authorList>
            <person name="Cho Y.-J."/>
            <person name="Cho A."/>
            <person name="Kim O.-S."/>
            <person name="Lee J.-I."/>
        </authorList>
    </citation>
    <scope>NUCLEOTIDE SEQUENCE [LARGE SCALE GENOMIC DNA]</scope>
    <source>
        <strain evidence="3 4">K300</strain>
    </source>
</reference>
<dbReference type="Pfam" id="PF02254">
    <property type="entry name" value="TrkA_N"/>
    <property type="match status" value="1"/>
</dbReference>
<protein>
    <submittedName>
        <fullName evidence="3">Potassium transporter</fullName>
    </submittedName>
</protein>
<dbReference type="InterPro" id="IPR050721">
    <property type="entry name" value="Trk_Ktr_HKT_K-transport"/>
</dbReference>
<gene>
    <name evidence="3" type="ORF">B7R54_01505</name>
</gene>